<dbReference type="InterPro" id="IPR024211">
    <property type="entry name" value="DUF3841"/>
</dbReference>
<dbReference type="Proteomes" id="UP001589646">
    <property type="component" value="Unassembled WGS sequence"/>
</dbReference>
<dbReference type="Pfam" id="PF12952">
    <property type="entry name" value="DUF3841"/>
    <property type="match status" value="1"/>
</dbReference>
<keyword evidence="3" id="KW-1185">Reference proteome</keyword>
<evidence type="ECO:0000256" key="1">
    <source>
        <dbReference type="SAM" id="MobiDB-lite"/>
    </source>
</evidence>
<sequence length="235" mass="26163">MRLWTVQHRVVVEKLEQAGEVVGDWTTVMSRSYLPAYREMVAEMARRGIDCAGRPPLWAWLGPDTRDDEVAVTAELLLCPEGPEEYARYVVLDLEVPDELVVLSSYGRWNDFMEATLFGPGSPRMDWTIERREFDDAGRVQACLPRLAAPWVLSVRPLEPTLDEPEPTLVESLTDEDVADAHTTTEAIVALGVESRERVGEPADKAADKALVSGDSPANDPMDDESMYGRSFQGP</sequence>
<dbReference type="InterPro" id="IPR029068">
    <property type="entry name" value="Glyas_Bleomycin-R_OHBP_Dase"/>
</dbReference>
<feature type="compositionally biased region" description="Basic and acidic residues" evidence="1">
    <location>
        <begin position="194"/>
        <end position="208"/>
    </location>
</feature>
<dbReference type="Gene3D" id="3.10.180.10">
    <property type="entry name" value="2,3-Dihydroxybiphenyl 1,2-Dioxygenase, domain 1"/>
    <property type="match status" value="1"/>
</dbReference>
<reference evidence="2 3" key="1">
    <citation type="submission" date="2024-09" db="EMBL/GenBank/DDBJ databases">
        <authorList>
            <person name="Sun Q."/>
            <person name="Mori K."/>
        </authorList>
    </citation>
    <scope>NUCLEOTIDE SEQUENCE [LARGE SCALE GENOMIC DNA]</scope>
    <source>
        <strain evidence="2 3">JCM 3323</strain>
    </source>
</reference>
<proteinExistence type="predicted"/>
<evidence type="ECO:0000313" key="2">
    <source>
        <dbReference type="EMBL" id="MFB9528778.1"/>
    </source>
</evidence>
<accession>A0ABV5Q0G5</accession>
<evidence type="ECO:0000313" key="3">
    <source>
        <dbReference type="Proteomes" id="UP001589646"/>
    </source>
</evidence>
<protein>
    <submittedName>
        <fullName evidence="2">DUF3841 domain-containing protein</fullName>
    </submittedName>
</protein>
<organism evidence="2 3">
    <name type="scientific">Nonomuraea roseola</name>
    <dbReference type="NCBI Taxonomy" id="46179"/>
    <lineage>
        <taxon>Bacteria</taxon>
        <taxon>Bacillati</taxon>
        <taxon>Actinomycetota</taxon>
        <taxon>Actinomycetes</taxon>
        <taxon>Streptosporangiales</taxon>
        <taxon>Streptosporangiaceae</taxon>
        <taxon>Nonomuraea</taxon>
    </lineage>
</organism>
<name>A0ABV5Q0G5_9ACTN</name>
<gene>
    <name evidence="2" type="ORF">ACFFRN_19355</name>
</gene>
<feature type="region of interest" description="Disordered" evidence="1">
    <location>
        <begin position="194"/>
        <end position="235"/>
    </location>
</feature>
<comment type="caution">
    <text evidence="2">The sequence shown here is derived from an EMBL/GenBank/DDBJ whole genome shotgun (WGS) entry which is preliminary data.</text>
</comment>
<dbReference type="RefSeq" id="WP_346130230.1">
    <property type="nucleotide sequence ID" value="NZ_BAAAXC010000015.1"/>
</dbReference>
<dbReference type="EMBL" id="JBHMCE010000005">
    <property type="protein sequence ID" value="MFB9528778.1"/>
    <property type="molecule type" value="Genomic_DNA"/>
</dbReference>